<dbReference type="PROSITE" id="PS00163">
    <property type="entry name" value="FUMARATE_LYASES"/>
    <property type="match status" value="1"/>
</dbReference>
<dbReference type="SUPFAM" id="SSF48557">
    <property type="entry name" value="L-aspartase-like"/>
    <property type="match status" value="1"/>
</dbReference>
<keyword evidence="7" id="KW-0963">Cytoplasm</keyword>
<keyword evidence="6 7" id="KW-0456">Lyase</keyword>
<dbReference type="Pfam" id="PF14698">
    <property type="entry name" value="ASL_C2"/>
    <property type="match status" value="1"/>
</dbReference>
<dbReference type="InterPro" id="IPR020557">
    <property type="entry name" value="Fumarate_lyase_CS"/>
</dbReference>
<evidence type="ECO:0000256" key="1">
    <source>
        <dbReference type="ARBA" id="ARBA00000985"/>
    </source>
</evidence>
<evidence type="ECO:0000256" key="6">
    <source>
        <dbReference type="ARBA" id="ARBA00023239"/>
    </source>
</evidence>
<evidence type="ECO:0000259" key="9">
    <source>
        <dbReference type="Pfam" id="PF14698"/>
    </source>
</evidence>
<dbReference type="RefSeq" id="WP_182324985.1">
    <property type="nucleotide sequence ID" value="NZ_CP058554.1"/>
</dbReference>
<comment type="catalytic activity">
    <reaction evidence="1 7">
        <text>2-(N(omega)-L-arginino)succinate = fumarate + L-arginine</text>
        <dbReference type="Rhea" id="RHEA:24020"/>
        <dbReference type="ChEBI" id="CHEBI:29806"/>
        <dbReference type="ChEBI" id="CHEBI:32682"/>
        <dbReference type="ChEBI" id="CHEBI:57472"/>
        <dbReference type="EC" id="4.3.2.1"/>
    </reaction>
</comment>
<dbReference type="EC" id="4.3.2.1" evidence="3 7"/>
<dbReference type="InterPro" id="IPR008948">
    <property type="entry name" value="L-Aspartase-like"/>
</dbReference>
<organism evidence="10 11">
    <name type="scientific">Comamonas piscis</name>
    <dbReference type="NCBI Taxonomy" id="1562974"/>
    <lineage>
        <taxon>Bacteria</taxon>
        <taxon>Pseudomonadati</taxon>
        <taxon>Pseudomonadota</taxon>
        <taxon>Betaproteobacteria</taxon>
        <taxon>Burkholderiales</taxon>
        <taxon>Comamonadaceae</taxon>
        <taxon>Comamonas</taxon>
    </lineage>
</organism>
<comment type="pathway">
    <text evidence="2 7">Amino-acid biosynthesis; L-arginine biosynthesis; L-arginine from L-ornithine and carbamoyl phosphate: step 3/3.</text>
</comment>
<comment type="similarity">
    <text evidence="7">Belongs to the lyase 1 family. Argininosuccinate lyase subfamily.</text>
</comment>
<proteinExistence type="inferred from homology"/>
<dbReference type="CDD" id="cd01359">
    <property type="entry name" value="Argininosuccinate_lyase"/>
    <property type="match status" value="1"/>
</dbReference>
<keyword evidence="11" id="KW-1185">Reference proteome</keyword>
<dbReference type="InterPro" id="IPR024083">
    <property type="entry name" value="Fumarase/histidase_N"/>
</dbReference>
<reference evidence="10 11" key="1">
    <citation type="journal article" date="2020" name="G3 (Bethesda)">
        <title>CeMbio - The Caenorhabditis elegans Microbiome Resource.</title>
        <authorList>
            <person name="Dirksen P."/>
            <person name="Assie A."/>
            <person name="Zimmermann J."/>
            <person name="Zhang F."/>
            <person name="Tietje A.M."/>
            <person name="Marsh S.A."/>
            <person name="Felix M.A."/>
            <person name="Shapira M."/>
            <person name="Kaleta C."/>
            <person name="Schulenburg H."/>
            <person name="Samuel B."/>
        </authorList>
    </citation>
    <scope>NUCLEOTIDE SEQUENCE [LARGE SCALE GENOMIC DNA]</scope>
    <source>
        <strain evidence="10 11">BIGb0172</strain>
    </source>
</reference>
<dbReference type="InterPro" id="IPR000362">
    <property type="entry name" value="Fumarate_lyase_fam"/>
</dbReference>
<dbReference type="Proteomes" id="UP000515240">
    <property type="component" value="Chromosome"/>
</dbReference>
<keyword evidence="5 7" id="KW-0028">Amino-acid biosynthesis</keyword>
<keyword evidence="4 7" id="KW-0055">Arginine biosynthesis</keyword>
<dbReference type="UniPathway" id="UPA00068">
    <property type="reaction ID" value="UER00114"/>
</dbReference>
<dbReference type="EMBL" id="CP058554">
    <property type="protein sequence ID" value="QMV74921.1"/>
    <property type="molecule type" value="Genomic_DNA"/>
</dbReference>
<accession>A0A7G5ELP6</accession>
<dbReference type="GO" id="GO:0005829">
    <property type="term" value="C:cytosol"/>
    <property type="evidence" value="ECO:0007669"/>
    <property type="project" value="TreeGrafter"/>
</dbReference>
<dbReference type="PANTHER" id="PTHR43814:SF1">
    <property type="entry name" value="ARGININOSUCCINATE LYASE"/>
    <property type="match status" value="1"/>
</dbReference>
<evidence type="ECO:0000313" key="10">
    <source>
        <dbReference type="EMBL" id="QMV74921.1"/>
    </source>
</evidence>
<dbReference type="GO" id="GO:0004056">
    <property type="term" value="F:argininosuccinate lyase activity"/>
    <property type="evidence" value="ECO:0007669"/>
    <property type="project" value="UniProtKB-UniRule"/>
</dbReference>
<dbReference type="Gene3D" id="1.20.200.10">
    <property type="entry name" value="Fumarase/aspartase (Central domain)"/>
    <property type="match status" value="1"/>
</dbReference>
<name>A0A7G5ELP6_9BURK</name>
<evidence type="ECO:0000256" key="2">
    <source>
        <dbReference type="ARBA" id="ARBA00004941"/>
    </source>
</evidence>
<dbReference type="GO" id="GO:0042450">
    <property type="term" value="P:L-arginine biosynthetic process via ornithine"/>
    <property type="evidence" value="ECO:0007669"/>
    <property type="project" value="UniProtKB-UniRule"/>
</dbReference>
<evidence type="ECO:0000256" key="3">
    <source>
        <dbReference type="ARBA" id="ARBA00012338"/>
    </source>
</evidence>
<protein>
    <recommendedName>
        <fullName evidence="3 7">Argininosuccinate lyase</fullName>
        <shortName evidence="7">ASAL</shortName>
        <ecNumber evidence="3 7">4.3.2.1</ecNumber>
    </recommendedName>
    <alternativeName>
        <fullName evidence="7">Arginosuccinase</fullName>
    </alternativeName>
</protein>
<dbReference type="PRINTS" id="PR00145">
    <property type="entry name" value="ARGSUCLYASE"/>
</dbReference>
<dbReference type="InterPro" id="IPR009049">
    <property type="entry name" value="Argininosuccinate_lyase"/>
</dbReference>
<sequence>MSTPQASSPSHNQLDSKSEAWSALFSEPMSDLVKRYTSSVFFDKRLWQADIQGSLAHAQMLSAQNIIGAQDLASIEQGMAQITSEIEAGSFEWKLDLEDVHLNIEARLTQLVGDAGKRLHTGRSRNDQVATDVRLWLRGEIDLIEGLLGELQLSLVEVAEKNVEVILPGFTHLQVAQPVSFAHHLLAYVEMFKRDAERMLDVRKRVNVLPLGSAALAGTTYPLDRERVAQTLGMEGVSQNSLDGVSDRDFAIEFTAAASLCMVHISRLSEELIIWMSQNFGFVRIADRFTTGSSIMPQKKNPDVPELARGKTGRVVGHLMGLITLMKGQPLAYNKDNQEDKEPLFDTVDTLKDTLRIFAEMIGGQVNPATGAKEGGITVNADNMRAAALKGYATATDLADYLVKKGLPFRDAHETVAHAVKLATQKGVDLTELPLAELQAFNPNIDADVFEALSLEGSLNARNTLGGTAPVQVRAQLAKHRVRLA</sequence>
<gene>
    <name evidence="7 10" type="primary">argH</name>
    <name evidence="10" type="ORF">HS961_19910</name>
</gene>
<dbReference type="PANTHER" id="PTHR43814">
    <property type="entry name" value="ARGININOSUCCINATE LYASE"/>
    <property type="match status" value="1"/>
</dbReference>
<evidence type="ECO:0000256" key="4">
    <source>
        <dbReference type="ARBA" id="ARBA00022571"/>
    </source>
</evidence>
<dbReference type="FunFam" id="1.10.275.10:FF:000002">
    <property type="entry name" value="Argininosuccinate lyase"/>
    <property type="match status" value="1"/>
</dbReference>
<dbReference type="InterPro" id="IPR029419">
    <property type="entry name" value="Arg_succ_lyase_C"/>
</dbReference>
<dbReference type="AlphaFoldDB" id="A0A7G5ELP6"/>
<dbReference type="NCBIfam" id="TIGR00838">
    <property type="entry name" value="argH"/>
    <property type="match status" value="1"/>
</dbReference>
<dbReference type="Gene3D" id="1.10.275.10">
    <property type="entry name" value="Fumarase/aspartase (N-terminal domain)"/>
    <property type="match status" value="1"/>
</dbReference>
<evidence type="ECO:0000259" key="8">
    <source>
        <dbReference type="Pfam" id="PF00206"/>
    </source>
</evidence>
<evidence type="ECO:0000256" key="5">
    <source>
        <dbReference type="ARBA" id="ARBA00022605"/>
    </source>
</evidence>
<dbReference type="HAMAP" id="MF_00006">
    <property type="entry name" value="Arg_succ_lyase"/>
    <property type="match status" value="1"/>
</dbReference>
<feature type="domain" description="Fumarate lyase N-terminal" evidence="8">
    <location>
        <begin position="25"/>
        <end position="317"/>
    </location>
</feature>
<dbReference type="PRINTS" id="PR00149">
    <property type="entry name" value="FUMRATELYASE"/>
</dbReference>
<feature type="domain" description="Argininosuccinate lyase C-terminal" evidence="9">
    <location>
        <begin position="392"/>
        <end position="460"/>
    </location>
</feature>
<dbReference type="Gene3D" id="1.10.40.30">
    <property type="entry name" value="Fumarase/aspartase (C-terminal domain)"/>
    <property type="match status" value="1"/>
</dbReference>
<dbReference type="InterPro" id="IPR022761">
    <property type="entry name" value="Fumarate_lyase_N"/>
</dbReference>
<dbReference type="Pfam" id="PF00206">
    <property type="entry name" value="Lyase_1"/>
    <property type="match status" value="1"/>
</dbReference>
<dbReference type="KEGG" id="cpis:HS961_19910"/>
<comment type="subcellular location">
    <subcellularLocation>
        <location evidence="7">Cytoplasm</location>
    </subcellularLocation>
</comment>
<evidence type="ECO:0000256" key="7">
    <source>
        <dbReference type="HAMAP-Rule" id="MF_00006"/>
    </source>
</evidence>
<evidence type="ECO:0000313" key="11">
    <source>
        <dbReference type="Proteomes" id="UP000515240"/>
    </source>
</evidence>
<dbReference type="FunFam" id="1.10.40.30:FF:000001">
    <property type="entry name" value="Argininosuccinate lyase"/>
    <property type="match status" value="1"/>
</dbReference>
<dbReference type="FunFam" id="1.20.200.10:FF:000015">
    <property type="entry name" value="argininosuccinate lyase isoform X2"/>
    <property type="match status" value="1"/>
</dbReference>